<comment type="caution">
    <text evidence="10">The sequence shown here is derived from an EMBL/GenBank/DDBJ whole genome shotgun (WGS) entry which is preliminary data.</text>
</comment>
<dbReference type="PANTHER" id="PTHR10846">
    <property type="entry name" value="SODIUM/POTASSIUM/CALCIUM EXCHANGER"/>
    <property type="match status" value="1"/>
</dbReference>
<feature type="non-terminal residue" evidence="10">
    <location>
        <position position="1"/>
    </location>
</feature>
<sequence>MSLKSKYLRHIFILLIIYYCTPLNSLLTQNFKNDPKALDQTKFNNCIRPDIEQFPKTFFSQYDRQHGAILFYLLIGLYMFVALAIICDEYFVPSLETICKAFDIKNDIARASFMAAGSSAPELATTAISLFIAKDVDIGIGTVVGSAVFNIMLVIGIVSLLSGM</sequence>
<dbReference type="InterPro" id="IPR004837">
    <property type="entry name" value="NaCa_Exmemb"/>
</dbReference>
<comment type="subcellular location">
    <subcellularLocation>
        <location evidence="1">Membrane</location>
        <topology evidence="1">Multi-pass membrane protein</topology>
    </subcellularLocation>
</comment>
<dbReference type="Pfam" id="PF01699">
    <property type="entry name" value="Na_Ca_ex"/>
    <property type="match status" value="1"/>
</dbReference>
<feature type="transmembrane region" description="Helical" evidence="8">
    <location>
        <begin position="138"/>
        <end position="161"/>
    </location>
</feature>
<keyword evidence="5 8" id="KW-0812">Transmembrane</keyword>
<keyword evidence="7 8" id="KW-0472">Membrane</keyword>
<evidence type="ECO:0000256" key="1">
    <source>
        <dbReference type="ARBA" id="ARBA00004141"/>
    </source>
</evidence>
<dbReference type="InterPro" id="IPR004481">
    <property type="entry name" value="K/Na/Ca-exchanger"/>
</dbReference>
<feature type="domain" description="Sodium/calcium exchanger membrane region" evidence="9">
    <location>
        <begin position="73"/>
        <end position="163"/>
    </location>
</feature>
<evidence type="ECO:0000313" key="11">
    <source>
        <dbReference type="Proteomes" id="UP000663879"/>
    </source>
</evidence>
<accession>A0A814NXI6</accession>
<name>A0A814NXI6_9BILA</name>
<dbReference type="InterPro" id="IPR044880">
    <property type="entry name" value="NCX_ion-bd_dom_sf"/>
</dbReference>
<feature type="transmembrane region" description="Helical" evidence="8">
    <location>
        <begin position="69"/>
        <end position="92"/>
    </location>
</feature>
<evidence type="ECO:0000256" key="7">
    <source>
        <dbReference type="ARBA" id="ARBA00023136"/>
    </source>
</evidence>
<dbReference type="OrthoDB" id="2127281at2759"/>
<keyword evidence="4" id="KW-0106">Calcium</keyword>
<keyword evidence="11" id="KW-1185">Reference proteome</keyword>
<feature type="transmembrane region" description="Helical" evidence="8">
    <location>
        <begin position="113"/>
        <end position="132"/>
    </location>
</feature>
<keyword evidence="6 8" id="KW-1133">Transmembrane helix</keyword>
<evidence type="ECO:0000259" key="9">
    <source>
        <dbReference type="Pfam" id="PF01699"/>
    </source>
</evidence>
<gene>
    <name evidence="10" type="ORF">OXX778_LOCUS21019</name>
</gene>
<dbReference type="GO" id="GO:0005886">
    <property type="term" value="C:plasma membrane"/>
    <property type="evidence" value="ECO:0007669"/>
    <property type="project" value="TreeGrafter"/>
</dbReference>
<evidence type="ECO:0000256" key="3">
    <source>
        <dbReference type="ARBA" id="ARBA00022449"/>
    </source>
</evidence>
<evidence type="ECO:0000256" key="4">
    <source>
        <dbReference type="ARBA" id="ARBA00022568"/>
    </source>
</evidence>
<keyword evidence="4" id="KW-0813">Transport</keyword>
<dbReference type="AlphaFoldDB" id="A0A814NXI6"/>
<evidence type="ECO:0000256" key="2">
    <source>
        <dbReference type="ARBA" id="ARBA00005364"/>
    </source>
</evidence>
<keyword evidence="4" id="KW-0109">Calcium transport</keyword>
<dbReference type="Gene3D" id="1.20.1420.30">
    <property type="entry name" value="NCX, central ion-binding region"/>
    <property type="match status" value="1"/>
</dbReference>
<dbReference type="PANTHER" id="PTHR10846:SF73">
    <property type="entry name" value="SODIUM_CALCIUM EXCHANGER MEMBRANE REGION DOMAIN-CONTAINING PROTEIN"/>
    <property type="match status" value="1"/>
</dbReference>
<keyword evidence="3" id="KW-0050">Antiport</keyword>
<keyword evidence="4" id="KW-0406">Ion transport</keyword>
<dbReference type="GO" id="GO:0005262">
    <property type="term" value="F:calcium channel activity"/>
    <property type="evidence" value="ECO:0007669"/>
    <property type="project" value="TreeGrafter"/>
</dbReference>
<proteinExistence type="inferred from homology"/>
<dbReference type="GO" id="GO:0006874">
    <property type="term" value="P:intracellular calcium ion homeostasis"/>
    <property type="evidence" value="ECO:0007669"/>
    <property type="project" value="TreeGrafter"/>
</dbReference>
<reference evidence="10" key="1">
    <citation type="submission" date="2021-02" db="EMBL/GenBank/DDBJ databases">
        <authorList>
            <person name="Nowell W R."/>
        </authorList>
    </citation>
    <scope>NUCLEOTIDE SEQUENCE</scope>
    <source>
        <strain evidence="10">Ploen Becks lab</strain>
    </source>
</reference>
<dbReference type="EMBL" id="CAJNOC010007405">
    <property type="protein sequence ID" value="CAF1098340.1"/>
    <property type="molecule type" value="Genomic_DNA"/>
</dbReference>
<evidence type="ECO:0000256" key="8">
    <source>
        <dbReference type="SAM" id="Phobius"/>
    </source>
</evidence>
<organism evidence="10 11">
    <name type="scientific">Brachionus calyciflorus</name>
    <dbReference type="NCBI Taxonomy" id="104777"/>
    <lineage>
        <taxon>Eukaryota</taxon>
        <taxon>Metazoa</taxon>
        <taxon>Spiralia</taxon>
        <taxon>Gnathifera</taxon>
        <taxon>Rotifera</taxon>
        <taxon>Eurotatoria</taxon>
        <taxon>Monogononta</taxon>
        <taxon>Pseudotrocha</taxon>
        <taxon>Ploima</taxon>
        <taxon>Brachionidae</taxon>
        <taxon>Brachionus</taxon>
    </lineage>
</organism>
<evidence type="ECO:0000256" key="6">
    <source>
        <dbReference type="ARBA" id="ARBA00022989"/>
    </source>
</evidence>
<comment type="similarity">
    <text evidence="2">Belongs to the Ca(2+):cation antiporter (CaCA) (TC 2.A.19) family. SLC24A subfamily.</text>
</comment>
<feature type="transmembrane region" description="Helical" evidence="8">
    <location>
        <begin position="7"/>
        <end position="27"/>
    </location>
</feature>
<dbReference type="Proteomes" id="UP000663879">
    <property type="component" value="Unassembled WGS sequence"/>
</dbReference>
<evidence type="ECO:0000313" key="10">
    <source>
        <dbReference type="EMBL" id="CAF1098340.1"/>
    </source>
</evidence>
<protein>
    <recommendedName>
        <fullName evidence="9">Sodium/calcium exchanger membrane region domain-containing protein</fullName>
    </recommendedName>
</protein>
<evidence type="ECO:0000256" key="5">
    <source>
        <dbReference type="ARBA" id="ARBA00022692"/>
    </source>
</evidence>
<dbReference type="GO" id="GO:0008273">
    <property type="term" value="F:calcium, potassium:sodium antiporter activity"/>
    <property type="evidence" value="ECO:0007669"/>
    <property type="project" value="TreeGrafter"/>
</dbReference>